<evidence type="ECO:0000313" key="1">
    <source>
        <dbReference type="EMBL" id="SIR35980.1"/>
    </source>
</evidence>
<dbReference type="RefSeq" id="WP_149766900.1">
    <property type="nucleotide sequence ID" value="NZ_FTMK01000045.1"/>
</dbReference>
<dbReference type="EMBL" id="FTMK01000045">
    <property type="protein sequence ID" value="SIR35980.1"/>
    <property type="molecule type" value="Genomic_DNA"/>
</dbReference>
<proteinExistence type="predicted"/>
<name>A0A1N7A9Y6_9RHOB</name>
<dbReference type="OrthoDB" id="7777553at2"/>
<organism evidence="1 2">
    <name type="scientific">Paracoccus thiocyanatus</name>
    <dbReference type="NCBI Taxonomy" id="34006"/>
    <lineage>
        <taxon>Bacteria</taxon>
        <taxon>Pseudomonadati</taxon>
        <taxon>Pseudomonadota</taxon>
        <taxon>Alphaproteobacteria</taxon>
        <taxon>Rhodobacterales</taxon>
        <taxon>Paracoccaceae</taxon>
        <taxon>Paracoccus</taxon>
    </lineage>
</organism>
<gene>
    <name evidence="1" type="ORF">SAMN05421641_1455</name>
</gene>
<reference evidence="1 2" key="1">
    <citation type="submission" date="2017-01" db="EMBL/GenBank/DDBJ databases">
        <authorList>
            <person name="Varghese N."/>
            <person name="Submissions S."/>
        </authorList>
    </citation>
    <scope>NUCLEOTIDE SEQUENCE [LARGE SCALE GENOMIC DNA]</scope>
    <source>
        <strain evidence="1 2">ATCC 700171</strain>
    </source>
</reference>
<protein>
    <submittedName>
        <fullName evidence="1">Uncharacterized protein</fullName>
    </submittedName>
</protein>
<dbReference type="Proteomes" id="UP000323956">
    <property type="component" value="Unassembled WGS sequence"/>
</dbReference>
<sequence>MISDAAVTRRRHRALEYVASPDMVAFTIGQITLAALREKGTLSAENLRDHLVRIAGGIDEALATRVSPDMALGALGYIDALVTE</sequence>
<dbReference type="AlphaFoldDB" id="A0A1N7A9Y6"/>
<evidence type="ECO:0000313" key="2">
    <source>
        <dbReference type="Proteomes" id="UP000323956"/>
    </source>
</evidence>
<accession>A0A1N7A9Y6</accession>